<dbReference type="CDD" id="cd22584">
    <property type="entry name" value="Rcat_RBR_unk"/>
    <property type="match status" value="1"/>
</dbReference>
<evidence type="ECO:0000256" key="7">
    <source>
        <dbReference type="ARBA" id="ARBA00022786"/>
    </source>
</evidence>
<dbReference type="Proteomes" id="UP000005426">
    <property type="component" value="Unassembled WGS sequence"/>
</dbReference>
<dbReference type="EMBL" id="ABDG02000017">
    <property type="protein sequence ID" value="EHK49360.1"/>
    <property type="molecule type" value="Genomic_DNA"/>
</dbReference>
<dbReference type="SUPFAM" id="SSF57850">
    <property type="entry name" value="RING/U-box"/>
    <property type="match status" value="2"/>
</dbReference>
<protein>
    <recommendedName>
        <fullName evidence="2">RBR-type E3 ubiquitin transferase</fullName>
        <ecNumber evidence="2">2.3.2.31</ecNumber>
    </recommendedName>
</protein>
<gene>
    <name evidence="10" type="ORF">TRIATDRAFT_82700</name>
</gene>
<evidence type="ECO:0000256" key="1">
    <source>
        <dbReference type="ARBA" id="ARBA00001798"/>
    </source>
</evidence>
<evidence type="ECO:0000256" key="6">
    <source>
        <dbReference type="ARBA" id="ARBA00022771"/>
    </source>
</evidence>
<keyword evidence="7" id="KW-0833">Ubl conjugation pathway</keyword>
<sequence length="425" mass="48664">MDNQIDQATLDLIIQLQLQDTQTLIKGKHRAGEQSDAELAAGLYRLELESLASFQYDHTMSRSIAHAVLTDGELVAEHVFEEEQATHDREFAIHGEYPEQISRTTTPGTVMNEEMIKKLTALYVGNAEPPNGEPSSSHASPAVTSATVSEQRQCVSCMTDVPFFETVQCPCSHEYCRGCIADLFKAAMYDESLFPPRCCRQAIPLGLNQIFLPAKLVGQYRAKELEYATKDRTYCHLPNCSTFIPPAFIKGDIAICQKCQSETCTICKSQSHEDNCPQDTATLDLLRIASENDWQRCYSCRRMVDLITGCNHITCHCGAQFCYVCGVPWKDCRCDQWDEHRLLDRANVLVDRDARGMQIEQADRAVRVERERHNLVENHQCLHQRWRSRRGSFQCEECYHQLPQFIYECRNCRILACRRCRFNRL</sequence>
<dbReference type="HOGENOM" id="CLU_022048_7_6_1"/>
<proteinExistence type="predicted"/>
<evidence type="ECO:0000259" key="9">
    <source>
        <dbReference type="PROSITE" id="PS51873"/>
    </source>
</evidence>
<dbReference type="InterPro" id="IPR044066">
    <property type="entry name" value="TRIAD_supradom"/>
</dbReference>
<comment type="catalytic activity">
    <reaction evidence="1">
        <text>[E2 ubiquitin-conjugating enzyme]-S-ubiquitinyl-L-cysteine + [acceptor protein]-L-lysine = [E2 ubiquitin-conjugating enzyme]-L-cysteine + [acceptor protein]-N(6)-ubiquitinyl-L-lysine.</text>
        <dbReference type="EC" id="2.3.2.31"/>
    </reaction>
</comment>
<dbReference type="PROSITE" id="PS00518">
    <property type="entry name" value="ZF_RING_1"/>
    <property type="match status" value="1"/>
</dbReference>
<dbReference type="STRING" id="452589.G9NKE3"/>
<dbReference type="PANTHER" id="PTHR11685">
    <property type="entry name" value="RBR FAMILY RING FINGER AND IBR DOMAIN-CONTAINING"/>
    <property type="match status" value="1"/>
</dbReference>
<dbReference type="EC" id="2.3.2.31" evidence="2"/>
<evidence type="ECO:0000256" key="5">
    <source>
        <dbReference type="ARBA" id="ARBA00022737"/>
    </source>
</evidence>
<accession>G9NKE3</accession>
<keyword evidence="6" id="KW-0863">Zinc-finger</keyword>
<dbReference type="InterPro" id="IPR031127">
    <property type="entry name" value="E3_UB_ligase_RBR"/>
</dbReference>
<dbReference type="Gene3D" id="1.20.120.1750">
    <property type="match status" value="1"/>
</dbReference>
<name>G9NKE3_HYPAI</name>
<organism evidence="10 11">
    <name type="scientific">Hypocrea atroviridis (strain ATCC 20476 / IMI 206040)</name>
    <name type="common">Trichoderma atroviride</name>
    <dbReference type="NCBI Taxonomy" id="452589"/>
    <lineage>
        <taxon>Eukaryota</taxon>
        <taxon>Fungi</taxon>
        <taxon>Dikarya</taxon>
        <taxon>Ascomycota</taxon>
        <taxon>Pezizomycotina</taxon>
        <taxon>Sordariomycetes</taxon>
        <taxon>Hypocreomycetidae</taxon>
        <taxon>Hypocreales</taxon>
        <taxon>Hypocreaceae</taxon>
        <taxon>Trichoderma</taxon>
    </lineage>
</organism>
<evidence type="ECO:0000256" key="4">
    <source>
        <dbReference type="ARBA" id="ARBA00022723"/>
    </source>
</evidence>
<dbReference type="GO" id="GO:0016567">
    <property type="term" value="P:protein ubiquitination"/>
    <property type="evidence" value="ECO:0007669"/>
    <property type="project" value="InterPro"/>
</dbReference>
<dbReference type="PROSITE" id="PS51873">
    <property type="entry name" value="TRIAD"/>
    <property type="match status" value="1"/>
</dbReference>
<keyword evidence="4" id="KW-0479">Metal-binding</keyword>
<dbReference type="InterPro" id="IPR002867">
    <property type="entry name" value="IBR_dom"/>
</dbReference>
<keyword evidence="11" id="KW-1185">Reference proteome</keyword>
<dbReference type="GO" id="GO:0008270">
    <property type="term" value="F:zinc ion binding"/>
    <property type="evidence" value="ECO:0007669"/>
    <property type="project" value="UniProtKB-KW"/>
</dbReference>
<evidence type="ECO:0000256" key="8">
    <source>
        <dbReference type="ARBA" id="ARBA00022833"/>
    </source>
</evidence>
<keyword evidence="3" id="KW-0808">Transferase</keyword>
<comment type="caution">
    <text evidence="10">The sequence shown here is derived from an EMBL/GenBank/DDBJ whole genome shotgun (WGS) entry which is preliminary data.</text>
</comment>
<evidence type="ECO:0000313" key="10">
    <source>
        <dbReference type="EMBL" id="EHK49360.1"/>
    </source>
</evidence>
<dbReference type="OMA" id="ETCTICK"/>
<keyword evidence="8" id="KW-0862">Zinc</keyword>
<dbReference type="Pfam" id="PF01485">
    <property type="entry name" value="IBR"/>
    <property type="match status" value="2"/>
</dbReference>
<evidence type="ECO:0000313" key="11">
    <source>
        <dbReference type="Proteomes" id="UP000005426"/>
    </source>
</evidence>
<dbReference type="Gene3D" id="3.30.40.10">
    <property type="entry name" value="Zinc/RING finger domain, C3HC4 (zinc finger)"/>
    <property type="match status" value="1"/>
</dbReference>
<dbReference type="eggNOG" id="KOG1812">
    <property type="taxonomic scope" value="Eukaryota"/>
</dbReference>
<dbReference type="OrthoDB" id="10009520at2759"/>
<reference evidence="10 11" key="1">
    <citation type="journal article" date="2011" name="Genome Biol.">
        <title>Comparative genome sequence analysis underscores mycoparasitism as the ancestral life style of Trichoderma.</title>
        <authorList>
            <person name="Kubicek C.P."/>
            <person name="Herrera-Estrella A."/>
            <person name="Seidl-Seiboth V."/>
            <person name="Martinez D.A."/>
            <person name="Druzhinina I.S."/>
            <person name="Thon M."/>
            <person name="Zeilinger S."/>
            <person name="Casas-Flores S."/>
            <person name="Horwitz B.A."/>
            <person name="Mukherjee P.K."/>
            <person name="Mukherjee M."/>
            <person name="Kredics L."/>
            <person name="Alcaraz L.D."/>
            <person name="Aerts A."/>
            <person name="Antal Z."/>
            <person name="Atanasova L."/>
            <person name="Cervantes-Badillo M.G."/>
            <person name="Challacombe J."/>
            <person name="Chertkov O."/>
            <person name="McCluskey K."/>
            <person name="Coulpier F."/>
            <person name="Deshpande N."/>
            <person name="von Doehren H."/>
            <person name="Ebbole D.J."/>
            <person name="Esquivel-Naranjo E.U."/>
            <person name="Fekete E."/>
            <person name="Flipphi M."/>
            <person name="Glaser F."/>
            <person name="Gomez-Rodriguez E.Y."/>
            <person name="Gruber S."/>
            <person name="Han C."/>
            <person name="Henrissat B."/>
            <person name="Hermosa R."/>
            <person name="Hernandez-Onate M."/>
            <person name="Karaffa L."/>
            <person name="Kosti I."/>
            <person name="Le Crom S."/>
            <person name="Lindquist E."/>
            <person name="Lucas S."/>
            <person name="Luebeck M."/>
            <person name="Luebeck P.S."/>
            <person name="Margeot A."/>
            <person name="Metz B."/>
            <person name="Misra M."/>
            <person name="Nevalainen H."/>
            <person name="Omann M."/>
            <person name="Packer N."/>
            <person name="Perrone G."/>
            <person name="Uresti-Rivera E.E."/>
            <person name="Salamov A."/>
            <person name="Schmoll M."/>
            <person name="Seiboth B."/>
            <person name="Shapiro H."/>
            <person name="Sukno S."/>
            <person name="Tamayo-Ramos J.A."/>
            <person name="Tisch D."/>
            <person name="Wiest A."/>
            <person name="Wilkinson H.H."/>
            <person name="Zhang M."/>
            <person name="Coutinho P.M."/>
            <person name="Kenerley C.M."/>
            <person name="Monte E."/>
            <person name="Baker S.E."/>
            <person name="Grigoriev I.V."/>
        </authorList>
    </citation>
    <scope>NUCLEOTIDE SEQUENCE [LARGE SCALE GENOMIC DNA]</scope>
    <source>
        <strain evidence="11">ATCC 20476 / IMI 206040</strain>
    </source>
</reference>
<feature type="domain" description="RING-type" evidence="9">
    <location>
        <begin position="150"/>
        <end position="338"/>
    </location>
</feature>
<evidence type="ECO:0000256" key="3">
    <source>
        <dbReference type="ARBA" id="ARBA00022679"/>
    </source>
</evidence>
<evidence type="ECO:0000256" key="2">
    <source>
        <dbReference type="ARBA" id="ARBA00012251"/>
    </source>
</evidence>
<dbReference type="AlphaFoldDB" id="G9NKE3"/>
<dbReference type="InterPro" id="IPR013083">
    <property type="entry name" value="Znf_RING/FYVE/PHD"/>
</dbReference>
<dbReference type="InterPro" id="IPR017907">
    <property type="entry name" value="Znf_RING_CS"/>
</dbReference>
<keyword evidence="5" id="KW-0677">Repeat</keyword>
<dbReference type="GO" id="GO:0061630">
    <property type="term" value="F:ubiquitin protein ligase activity"/>
    <property type="evidence" value="ECO:0007669"/>
    <property type="project" value="UniProtKB-EC"/>
</dbReference>
<dbReference type="CDD" id="cd20335">
    <property type="entry name" value="BRcat_RBR"/>
    <property type="match status" value="1"/>
</dbReference>